<dbReference type="PRINTS" id="PR00971">
    <property type="entry name" value="RIBOSOMALS10"/>
</dbReference>
<dbReference type="Gene3D" id="3.30.70.600">
    <property type="entry name" value="Ribosomal protein S10 domain"/>
    <property type="match status" value="1"/>
</dbReference>
<dbReference type="EMBL" id="AUZZ01010600">
    <property type="protein sequence ID" value="EQD29222.1"/>
    <property type="molecule type" value="Genomic_DNA"/>
</dbReference>
<dbReference type="NCBIfam" id="TIGR01046">
    <property type="entry name" value="uS10_euk_arch"/>
    <property type="match status" value="1"/>
</dbReference>
<dbReference type="InterPro" id="IPR036838">
    <property type="entry name" value="Ribosomal_uS10_dom_sf"/>
</dbReference>
<keyword evidence="3" id="KW-0687">Ribonucleoprotein</keyword>
<proteinExistence type="inferred from homology"/>
<dbReference type="GO" id="GO:0015935">
    <property type="term" value="C:small ribosomal subunit"/>
    <property type="evidence" value="ECO:0007669"/>
    <property type="project" value="InterPro"/>
</dbReference>
<evidence type="ECO:0000256" key="1">
    <source>
        <dbReference type="ARBA" id="ARBA00007102"/>
    </source>
</evidence>
<keyword evidence="2 5" id="KW-0689">Ribosomal protein</keyword>
<dbReference type="PROSITE" id="PS00361">
    <property type="entry name" value="RIBOSOMAL_S10"/>
    <property type="match status" value="1"/>
</dbReference>
<dbReference type="InterPro" id="IPR005729">
    <property type="entry name" value="Ribosomal_uS10_euk/arc"/>
</dbReference>
<comment type="similarity">
    <text evidence="1">Belongs to the universal ribosomal protein uS10 family.</text>
</comment>
<dbReference type="HAMAP" id="MF_00508">
    <property type="entry name" value="Ribosomal_uS10"/>
    <property type="match status" value="1"/>
</dbReference>
<dbReference type="GO" id="GO:0003735">
    <property type="term" value="F:structural constituent of ribosome"/>
    <property type="evidence" value="ECO:0007669"/>
    <property type="project" value="InterPro"/>
</dbReference>
<comment type="caution">
    <text evidence="5">The sequence shown here is derived from an EMBL/GenBank/DDBJ whole genome shotgun (WGS) entry which is preliminary data.</text>
</comment>
<dbReference type="InterPro" id="IPR027486">
    <property type="entry name" value="Ribosomal_uS10_dom"/>
</dbReference>
<evidence type="ECO:0000313" key="5">
    <source>
        <dbReference type="EMBL" id="EQD29222.1"/>
    </source>
</evidence>
<dbReference type="SMART" id="SM01403">
    <property type="entry name" value="Ribosomal_S10"/>
    <property type="match status" value="1"/>
</dbReference>
<dbReference type="InterPro" id="IPR001848">
    <property type="entry name" value="Ribosomal_uS10"/>
</dbReference>
<feature type="domain" description="Small ribosomal subunit protein uS10" evidence="4">
    <location>
        <begin position="5"/>
        <end position="99"/>
    </location>
</feature>
<reference evidence="5" key="2">
    <citation type="journal article" date="2014" name="ISME J.">
        <title>Microbial stratification in low pH oxic and suboxic macroscopic growths along an acid mine drainage.</title>
        <authorList>
            <person name="Mendez-Garcia C."/>
            <person name="Mesa V."/>
            <person name="Sprenger R.R."/>
            <person name="Richter M."/>
            <person name="Diez M.S."/>
            <person name="Solano J."/>
            <person name="Bargiela R."/>
            <person name="Golyshina O.V."/>
            <person name="Manteca A."/>
            <person name="Ramos J.L."/>
            <person name="Gallego J.R."/>
            <person name="Llorente I."/>
            <person name="Martins Dos Santos V.A."/>
            <person name="Jensen O.N."/>
            <person name="Pelaez A.I."/>
            <person name="Sanchez J."/>
            <person name="Ferrer M."/>
        </authorList>
    </citation>
    <scope>NUCLEOTIDE SEQUENCE</scope>
</reference>
<dbReference type="AlphaFoldDB" id="T0YBQ6"/>
<organism evidence="5">
    <name type="scientific">mine drainage metagenome</name>
    <dbReference type="NCBI Taxonomy" id="410659"/>
    <lineage>
        <taxon>unclassified sequences</taxon>
        <taxon>metagenomes</taxon>
        <taxon>ecological metagenomes</taxon>
    </lineage>
</organism>
<reference evidence="5" key="1">
    <citation type="submission" date="2013-08" db="EMBL/GenBank/DDBJ databases">
        <authorList>
            <person name="Mendez C."/>
            <person name="Richter M."/>
            <person name="Ferrer M."/>
            <person name="Sanchez J."/>
        </authorList>
    </citation>
    <scope>NUCLEOTIDE SEQUENCE</scope>
</reference>
<dbReference type="InterPro" id="IPR018268">
    <property type="entry name" value="Ribosomal_uS10_CS"/>
</dbReference>
<gene>
    <name evidence="5" type="ORF">B2A_14593</name>
</gene>
<dbReference type="GO" id="GO:0003723">
    <property type="term" value="F:RNA binding"/>
    <property type="evidence" value="ECO:0007669"/>
    <property type="project" value="InterPro"/>
</dbReference>
<protein>
    <submittedName>
        <fullName evidence="5">Ribosomal protein S10, eukaryotic/archaeal</fullName>
    </submittedName>
</protein>
<accession>T0YBQ6</accession>
<sequence>MGLATIKLVSTSTESLNTLIKQIKLIADTINVKFKGPVPLPTKKIKHATRRTPCGDGSHTFEKWEMRFHKRIIQIDANEQALRQLMRIPVPDNVQIEIALG</sequence>
<dbReference type="PANTHER" id="PTHR11700">
    <property type="entry name" value="30S RIBOSOMAL PROTEIN S10 FAMILY MEMBER"/>
    <property type="match status" value="1"/>
</dbReference>
<evidence type="ECO:0000256" key="2">
    <source>
        <dbReference type="ARBA" id="ARBA00022980"/>
    </source>
</evidence>
<dbReference type="GO" id="GO:0006412">
    <property type="term" value="P:translation"/>
    <property type="evidence" value="ECO:0007669"/>
    <property type="project" value="InterPro"/>
</dbReference>
<evidence type="ECO:0000259" key="4">
    <source>
        <dbReference type="SMART" id="SM01403"/>
    </source>
</evidence>
<dbReference type="Pfam" id="PF00338">
    <property type="entry name" value="Ribosomal_S10"/>
    <property type="match status" value="1"/>
</dbReference>
<evidence type="ECO:0000256" key="3">
    <source>
        <dbReference type="ARBA" id="ARBA00023274"/>
    </source>
</evidence>
<dbReference type="SUPFAM" id="SSF54999">
    <property type="entry name" value="Ribosomal protein S10"/>
    <property type="match status" value="1"/>
</dbReference>
<name>T0YBQ6_9ZZZZ</name>